<keyword evidence="4" id="KW-0472">Membrane</keyword>
<evidence type="ECO:0000256" key="1">
    <source>
        <dbReference type="ARBA" id="ARBA00023224"/>
    </source>
</evidence>
<dbReference type="Pfam" id="PF00015">
    <property type="entry name" value="MCPsignal"/>
    <property type="match status" value="1"/>
</dbReference>
<dbReference type="InterPro" id="IPR003660">
    <property type="entry name" value="HAMP_dom"/>
</dbReference>
<dbReference type="PRINTS" id="PR00260">
    <property type="entry name" value="CHEMTRNSDUCR"/>
</dbReference>
<dbReference type="PANTHER" id="PTHR32089:SF112">
    <property type="entry name" value="LYSOZYME-LIKE PROTEIN-RELATED"/>
    <property type="match status" value="1"/>
</dbReference>
<dbReference type="SMART" id="SM00283">
    <property type="entry name" value="MA"/>
    <property type="match status" value="1"/>
</dbReference>
<proteinExistence type="inferred from homology"/>
<dbReference type="InterPro" id="IPR004089">
    <property type="entry name" value="MCPsignal_dom"/>
</dbReference>
<dbReference type="CDD" id="cd06225">
    <property type="entry name" value="HAMP"/>
    <property type="match status" value="1"/>
</dbReference>
<dbReference type="EMBL" id="AP027151">
    <property type="protein sequence ID" value="BDV43939.1"/>
    <property type="molecule type" value="Genomic_DNA"/>
</dbReference>
<feature type="domain" description="HAMP" evidence="6">
    <location>
        <begin position="217"/>
        <end position="265"/>
    </location>
</feature>
<accession>A0ABN6VUD1</accession>
<organism evidence="7 8">
    <name type="scientific">Geotalea uraniireducens</name>
    <dbReference type="NCBI Taxonomy" id="351604"/>
    <lineage>
        <taxon>Bacteria</taxon>
        <taxon>Pseudomonadati</taxon>
        <taxon>Thermodesulfobacteriota</taxon>
        <taxon>Desulfuromonadia</taxon>
        <taxon>Geobacterales</taxon>
        <taxon>Geobacteraceae</taxon>
        <taxon>Geotalea</taxon>
    </lineage>
</organism>
<dbReference type="CDD" id="cd11386">
    <property type="entry name" value="MCP_signal"/>
    <property type="match status" value="1"/>
</dbReference>
<keyword evidence="1 3" id="KW-0807">Transducer</keyword>
<evidence type="ECO:0000256" key="3">
    <source>
        <dbReference type="PROSITE-ProRule" id="PRU00284"/>
    </source>
</evidence>
<evidence type="ECO:0000256" key="4">
    <source>
        <dbReference type="SAM" id="Phobius"/>
    </source>
</evidence>
<dbReference type="PROSITE" id="PS50111">
    <property type="entry name" value="CHEMOTAXIS_TRANSDUC_2"/>
    <property type="match status" value="1"/>
</dbReference>
<dbReference type="Pfam" id="PF00672">
    <property type="entry name" value="HAMP"/>
    <property type="match status" value="1"/>
</dbReference>
<feature type="transmembrane region" description="Helical" evidence="4">
    <location>
        <begin position="187"/>
        <end position="211"/>
    </location>
</feature>
<sequence>MGWFRDLAIMKKFAVVSVVVGIFLVLSFALFNLWMHTLTGKFQSFVDKDQAFAFDLSEMYAQGLQAEQATRNILLNPSDDKARKNYDKALADFAKAYDNSVALVKDREETIKQLGVLHTTWQEGDQLRRQIQTMAGAGQGPAALDLLIKQETPKWRECKGTLLTMLAGVKKEMGAERREVESFASGVVAKSIVLMVLTILLVVLLFTSFGLSQKRMVGHLLERLRDIASGEGDLTRRMPVTSKCEFGEVSRLFNEFVGTLHEIISQVAQNSRQVTASADAISTVTEQIATGAEEVAAQAGTVATASEQMAATSTEIAQNCIRAAESSQEANNTALKGAEVVQRTLEVMHRIADRVQVSARTVASLGSRGEQIGEIVGTIQDIADQTNLLALNAAIEAARAGEQGRGFAVVADEVRALAERTTKATKEIGEMIKAVQQETKSAVISMEEGVKEVENGTTDAGRSGEALENILRQIGEVTGQVNQIATAAEEQTATTSEITGNIQQMTEVIRNSTRGSHDSASAAGELAHLATDLQRLVGHFKLA</sequence>
<evidence type="ECO:0000256" key="2">
    <source>
        <dbReference type="ARBA" id="ARBA00029447"/>
    </source>
</evidence>
<keyword evidence="4" id="KW-1133">Transmembrane helix</keyword>
<dbReference type="Gene3D" id="1.10.287.950">
    <property type="entry name" value="Methyl-accepting chemotaxis protein"/>
    <property type="match status" value="1"/>
</dbReference>
<evidence type="ECO:0008006" key="9">
    <source>
        <dbReference type="Google" id="ProtNLM"/>
    </source>
</evidence>
<dbReference type="Proteomes" id="UP001317705">
    <property type="component" value="Chromosome"/>
</dbReference>
<gene>
    <name evidence="7" type="ORF">GURASL_28620</name>
</gene>
<dbReference type="RefSeq" id="WP_282000055.1">
    <property type="nucleotide sequence ID" value="NZ_AP027151.1"/>
</dbReference>
<keyword evidence="8" id="KW-1185">Reference proteome</keyword>
<feature type="transmembrane region" description="Helical" evidence="4">
    <location>
        <begin position="13"/>
        <end position="34"/>
    </location>
</feature>
<dbReference type="SUPFAM" id="SSF58104">
    <property type="entry name" value="Methyl-accepting chemotaxis protein (MCP) signaling domain"/>
    <property type="match status" value="1"/>
</dbReference>
<dbReference type="PROSITE" id="PS50885">
    <property type="entry name" value="HAMP"/>
    <property type="match status" value="1"/>
</dbReference>
<dbReference type="InterPro" id="IPR004090">
    <property type="entry name" value="Chemotax_Me-accpt_rcpt"/>
</dbReference>
<evidence type="ECO:0000313" key="8">
    <source>
        <dbReference type="Proteomes" id="UP001317705"/>
    </source>
</evidence>
<evidence type="ECO:0000259" key="6">
    <source>
        <dbReference type="PROSITE" id="PS50885"/>
    </source>
</evidence>
<protein>
    <recommendedName>
        <fullName evidence="9">Methyl-accepting chemotaxis protein</fullName>
    </recommendedName>
</protein>
<reference evidence="7 8" key="1">
    <citation type="submission" date="2022-12" db="EMBL/GenBank/DDBJ databases">
        <title>Polyphasic characterization of Geotalea uranireducens NIT-SL11 newly isolated from a complex of sewage sludge and microbially reduced graphene oxide.</title>
        <authorList>
            <person name="Xie L."/>
            <person name="Yoshida N."/>
            <person name="Meng L."/>
        </authorList>
    </citation>
    <scope>NUCLEOTIDE SEQUENCE [LARGE SCALE GENOMIC DNA]</scope>
    <source>
        <strain evidence="7 8">NIT-SL11</strain>
    </source>
</reference>
<feature type="domain" description="Methyl-accepting transducer" evidence="5">
    <location>
        <begin position="270"/>
        <end position="506"/>
    </location>
</feature>
<keyword evidence="4" id="KW-0812">Transmembrane</keyword>
<comment type="similarity">
    <text evidence="2">Belongs to the methyl-accepting chemotaxis (MCP) protein family.</text>
</comment>
<name>A0ABN6VUD1_9BACT</name>
<dbReference type="PANTHER" id="PTHR32089">
    <property type="entry name" value="METHYL-ACCEPTING CHEMOTAXIS PROTEIN MCPB"/>
    <property type="match status" value="1"/>
</dbReference>
<evidence type="ECO:0000259" key="5">
    <source>
        <dbReference type="PROSITE" id="PS50111"/>
    </source>
</evidence>
<evidence type="ECO:0000313" key="7">
    <source>
        <dbReference type="EMBL" id="BDV43939.1"/>
    </source>
</evidence>
<dbReference type="SMART" id="SM00304">
    <property type="entry name" value="HAMP"/>
    <property type="match status" value="1"/>
</dbReference>